<keyword evidence="5 6" id="KW-0472">Membrane</keyword>
<keyword evidence="4 6" id="KW-1133">Transmembrane helix</keyword>
<evidence type="ECO:0000256" key="1">
    <source>
        <dbReference type="ARBA" id="ARBA00004651"/>
    </source>
</evidence>
<dbReference type="GO" id="GO:0005886">
    <property type="term" value="C:plasma membrane"/>
    <property type="evidence" value="ECO:0007669"/>
    <property type="project" value="UniProtKB-SubCell"/>
</dbReference>
<dbReference type="PANTHER" id="PTHR32196:SF72">
    <property type="entry name" value="RIBOSE IMPORT PERMEASE PROTEIN RBSC"/>
    <property type="match status" value="1"/>
</dbReference>
<dbReference type="RefSeq" id="WP_143937891.1">
    <property type="nucleotide sequence ID" value="NZ_VKKG01000002.1"/>
</dbReference>
<gene>
    <name evidence="7" type="ORF">FOJ82_07815</name>
</gene>
<feature type="transmembrane region" description="Helical" evidence="6">
    <location>
        <begin position="173"/>
        <end position="195"/>
    </location>
</feature>
<dbReference type="EMBL" id="VKKG01000002">
    <property type="protein sequence ID" value="TRY18999.1"/>
    <property type="molecule type" value="Genomic_DNA"/>
</dbReference>
<dbReference type="Pfam" id="PF02653">
    <property type="entry name" value="BPD_transp_2"/>
    <property type="match status" value="1"/>
</dbReference>
<name>A0A553K2R3_9ACTN</name>
<reference evidence="7 8" key="1">
    <citation type="submission" date="2019-07" db="EMBL/GenBank/DDBJ databases">
        <authorList>
            <person name="Zhou L.-Y."/>
        </authorList>
    </citation>
    <scope>NUCLEOTIDE SEQUENCE [LARGE SCALE GENOMIC DNA]</scope>
    <source>
        <strain evidence="7 8">YIM 101269</strain>
    </source>
</reference>
<evidence type="ECO:0000256" key="6">
    <source>
        <dbReference type="SAM" id="Phobius"/>
    </source>
</evidence>
<evidence type="ECO:0000313" key="7">
    <source>
        <dbReference type="EMBL" id="TRY18999.1"/>
    </source>
</evidence>
<dbReference type="GO" id="GO:0022857">
    <property type="term" value="F:transmembrane transporter activity"/>
    <property type="evidence" value="ECO:0007669"/>
    <property type="project" value="InterPro"/>
</dbReference>
<comment type="subcellular location">
    <subcellularLocation>
        <location evidence="1">Cell membrane</location>
        <topology evidence="1">Multi-pass membrane protein</topology>
    </subcellularLocation>
</comment>
<keyword evidence="8" id="KW-1185">Reference proteome</keyword>
<dbReference type="OrthoDB" id="9808136at2"/>
<keyword evidence="2" id="KW-1003">Cell membrane</keyword>
<sequence>MTTNTAAATNVSPKARNAMANLGYWWDKVGIFAVLILLCAFMAVMAPSFLSIDNGLNVARSVSINAILAAGMTMIIITAGIDLSVGSILAVSGVAGVLLFVSGTPSILAVLGGILVGAFAGFINGAFVAWLALPAFIVTLGSMTYLRGIAYSLLEGQPLIASDLGYRGIGNGAVAGIPTPVVVMVVVYVVFWFILERTTFGRHVYAVGGNIEAARLAGINVKRVLAWVYTIAGAAAGLAGIIFSARVLSAQPTAGESYELDAIAAVVLGGTSLMGGRGRILGTLVGALIIGVLSNGLVLMNVPFFYQLIVKGLVIVLAVAIDSLRRLSKSGT</sequence>
<feature type="transmembrane region" description="Helical" evidence="6">
    <location>
        <begin position="280"/>
        <end position="298"/>
    </location>
</feature>
<feature type="transmembrane region" description="Helical" evidence="6">
    <location>
        <begin position="224"/>
        <end position="245"/>
    </location>
</feature>
<dbReference type="CDD" id="cd06579">
    <property type="entry name" value="TM_PBP1_transp_AraH_like"/>
    <property type="match status" value="1"/>
</dbReference>
<evidence type="ECO:0000313" key="8">
    <source>
        <dbReference type="Proteomes" id="UP000317638"/>
    </source>
</evidence>
<feature type="transmembrane region" description="Helical" evidence="6">
    <location>
        <begin position="87"/>
        <end position="120"/>
    </location>
</feature>
<evidence type="ECO:0000256" key="2">
    <source>
        <dbReference type="ARBA" id="ARBA00022475"/>
    </source>
</evidence>
<evidence type="ECO:0000256" key="4">
    <source>
        <dbReference type="ARBA" id="ARBA00022989"/>
    </source>
</evidence>
<feature type="transmembrane region" description="Helical" evidence="6">
    <location>
        <begin position="127"/>
        <end position="153"/>
    </location>
</feature>
<feature type="transmembrane region" description="Helical" evidence="6">
    <location>
        <begin position="29"/>
        <end position="50"/>
    </location>
</feature>
<accession>A0A553K2R3</accession>
<dbReference type="PANTHER" id="PTHR32196">
    <property type="entry name" value="ABC TRANSPORTER PERMEASE PROTEIN YPHD-RELATED-RELATED"/>
    <property type="match status" value="1"/>
</dbReference>
<keyword evidence="3 6" id="KW-0812">Transmembrane</keyword>
<dbReference type="Proteomes" id="UP000317638">
    <property type="component" value="Unassembled WGS sequence"/>
</dbReference>
<comment type="caution">
    <text evidence="7">The sequence shown here is derived from an EMBL/GenBank/DDBJ whole genome shotgun (WGS) entry which is preliminary data.</text>
</comment>
<feature type="transmembrane region" description="Helical" evidence="6">
    <location>
        <begin position="62"/>
        <end position="81"/>
    </location>
</feature>
<feature type="transmembrane region" description="Helical" evidence="6">
    <location>
        <begin position="304"/>
        <end position="324"/>
    </location>
</feature>
<organism evidence="7 8">
    <name type="scientific">Tessaracoccus rhinocerotis</name>
    <dbReference type="NCBI Taxonomy" id="1689449"/>
    <lineage>
        <taxon>Bacteria</taxon>
        <taxon>Bacillati</taxon>
        <taxon>Actinomycetota</taxon>
        <taxon>Actinomycetes</taxon>
        <taxon>Propionibacteriales</taxon>
        <taxon>Propionibacteriaceae</taxon>
        <taxon>Tessaracoccus</taxon>
    </lineage>
</organism>
<evidence type="ECO:0000256" key="3">
    <source>
        <dbReference type="ARBA" id="ARBA00022692"/>
    </source>
</evidence>
<evidence type="ECO:0000256" key="5">
    <source>
        <dbReference type="ARBA" id="ARBA00023136"/>
    </source>
</evidence>
<protein>
    <submittedName>
        <fullName evidence="7">ABC transporter permease</fullName>
    </submittedName>
</protein>
<dbReference type="AlphaFoldDB" id="A0A553K2R3"/>
<dbReference type="InterPro" id="IPR001851">
    <property type="entry name" value="ABC_transp_permease"/>
</dbReference>
<proteinExistence type="predicted"/>